<keyword evidence="1" id="KW-0217">Developmental protein</keyword>
<dbReference type="EMBL" id="QOIP01000010">
    <property type="protein sequence ID" value="RLU17656.1"/>
    <property type="molecule type" value="Genomic_DNA"/>
</dbReference>
<evidence type="ECO:0000256" key="1">
    <source>
        <dbReference type="ARBA" id="ARBA00022473"/>
    </source>
</evidence>
<dbReference type="PANTHER" id="PTHR23231:SF17">
    <property type="entry name" value="BTB DOMAIN-CONTAINING PROTEIN"/>
    <property type="match status" value="1"/>
</dbReference>
<dbReference type="Pfam" id="PF00651">
    <property type="entry name" value="BTB"/>
    <property type="match status" value="1"/>
</dbReference>
<dbReference type="InterPro" id="IPR011333">
    <property type="entry name" value="SKP1/BTB/POZ_sf"/>
</dbReference>
<sequence length="487" mass="56713">MGAYASKIASMSNTMHSVYRGCKRKAEDWDDDYESDYIDRTLQTPKKRKLLTTAQYIYKTLFQEEKGSDITVLILGKAWRLHKVYISQSPYFASMFSGSWRETNEKVISVEITDPNITMNSLTVVLGSFYQDEVNLEPKETISILATATLFQLQELIDECANIMVETMNSETVVSYYNAAVSYGIPNVKAAAKRWLEVNLLDYGWTHLHFLKQLTPELMAELVASPDLVVLQTEFCIYMLLRIWLFAHTQNCEDIQGINKYYTNHKWTEPFLITEEGRQYAAPFKALKMKYLLLQEQDDKILYSDNLIPPSWLHGAYREQWLHLLRIDGNEDRGPVQMTEEEFSKECFRCGRLIKTSGEHIWRWKAFNYGLDLLMTIDTTSLRIERNHRLDSNCGQYIKASHKEHKVLMKVRLYSLDKQHQVVHVQDSGILKLRLRKNTEHIIFQQEIMSLDKQLSYPLYISVNMQLVTPLALEERTTSTDVTLSDT</sequence>
<reference evidence="4" key="3">
    <citation type="submission" date="2018-07" db="EMBL/GenBank/DDBJ databases">
        <authorList>
            <person name="Mckenzie S.K."/>
            <person name="Kronauer D.J.C."/>
        </authorList>
    </citation>
    <scope>NUCLEOTIDE SEQUENCE</scope>
    <source>
        <strain evidence="4">Clonal line C1</strain>
    </source>
</reference>
<feature type="domain" description="BTB" evidence="2">
    <location>
        <begin position="68"/>
        <end position="138"/>
    </location>
</feature>
<dbReference type="EMBL" id="KK107077">
    <property type="protein sequence ID" value="EZA60514.1"/>
    <property type="molecule type" value="Genomic_DNA"/>
</dbReference>
<gene>
    <name evidence="4" type="ORF">DMN91_009892</name>
    <name evidence="3" type="ORF">X777_14539</name>
</gene>
<dbReference type="InterPro" id="IPR043380">
    <property type="entry name" value="Gcl-like"/>
</dbReference>
<keyword evidence="5" id="KW-1185">Reference proteome</keyword>
<proteinExistence type="predicted"/>
<protein>
    <submittedName>
        <fullName evidence="3">Protein germ cell-less</fullName>
    </submittedName>
</protein>
<reference evidence="3 5" key="1">
    <citation type="journal article" date="2014" name="Curr. Biol.">
        <title>The genome of the clonal raider ant Cerapachys biroi.</title>
        <authorList>
            <person name="Oxley P.R."/>
            <person name="Ji L."/>
            <person name="Fetter-Pruneda I."/>
            <person name="McKenzie S.K."/>
            <person name="Li C."/>
            <person name="Hu H."/>
            <person name="Zhang G."/>
            <person name="Kronauer D.J."/>
        </authorList>
    </citation>
    <scope>NUCLEOTIDE SEQUENCE [LARGE SCALE GENOMIC DNA]</scope>
</reference>
<reference evidence="4 6" key="2">
    <citation type="journal article" date="2018" name="Genome Res.">
        <title>The genomic architecture and molecular evolution of ant odorant receptors.</title>
        <authorList>
            <person name="McKenzie S.K."/>
            <person name="Kronauer D.J.C."/>
        </authorList>
    </citation>
    <scope>NUCLEOTIDE SEQUENCE [LARGE SCALE GENOMIC DNA]</scope>
    <source>
        <strain evidence="4">Clonal line C1</strain>
    </source>
</reference>
<dbReference type="SMART" id="SM00225">
    <property type="entry name" value="BTB"/>
    <property type="match status" value="1"/>
</dbReference>
<evidence type="ECO:0000313" key="5">
    <source>
        <dbReference type="Proteomes" id="UP000053097"/>
    </source>
</evidence>
<dbReference type="PANTHER" id="PTHR23231">
    <property type="entry name" value="GERM CELL-LESS PROTEIN"/>
    <property type="match status" value="1"/>
</dbReference>
<dbReference type="Gene3D" id="3.30.710.10">
    <property type="entry name" value="Potassium Channel Kv1.1, Chain A"/>
    <property type="match status" value="1"/>
</dbReference>
<dbReference type="Proteomes" id="UP000279307">
    <property type="component" value="Chromosome 10"/>
</dbReference>
<evidence type="ECO:0000259" key="2">
    <source>
        <dbReference type="PROSITE" id="PS50097"/>
    </source>
</evidence>
<accession>A0A026WZE2</accession>
<dbReference type="InterPro" id="IPR000210">
    <property type="entry name" value="BTB/POZ_dom"/>
</dbReference>
<evidence type="ECO:0000313" key="4">
    <source>
        <dbReference type="EMBL" id="RLU17656.1"/>
    </source>
</evidence>
<dbReference type="OMA" id="TGFNYGM"/>
<dbReference type="AlphaFoldDB" id="A0A026WZE2"/>
<dbReference type="PROSITE" id="PS50097">
    <property type="entry name" value="BTB"/>
    <property type="match status" value="1"/>
</dbReference>
<name>A0A026WZE2_OOCBI</name>
<dbReference type="GO" id="GO:0007281">
    <property type="term" value="P:germ cell development"/>
    <property type="evidence" value="ECO:0007669"/>
    <property type="project" value="InterPro"/>
</dbReference>
<organism evidence="3 5">
    <name type="scientific">Ooceraea biroi</name>
    <name type="common">Clonal raider ant</name>
    <name type="synonym">Cerapachys biroi</name>
    <dbReference type="NCBI Taxonomy" id="2015173"/>
    <lineage>
        <taxon>Eukaryota</taxon>
        <taxon>Metazoa</taxon>
        <taxon>Ecdysozoa</taxon>
        <taxon>Arthropoda</taxon>
        <taxon>Hexapoda</taxon>
        <taxon>Insecta</taxon>
        <taxon>Pterygota</taxon>
        <taxon>Neoptera</taxon>
        <taxon>Endopterygota</taxon>
        <taxon>Hymenoptera</taxon>
        <taxon>Apocrita</taxon>
        <taxon>Aculeata</taxon>
        <taxon>Formicoidea</taxon>
        <taxon>Formicidae</taxon>
        <taxon>Dorylinae</taxon>
        <taxon>Ooceraea</taxon>
    </lineage>
</organism>
<dbReference type="OrthoDB" id="6359943at2759"/>
<dbReference type="Proteomes" id="UP000053097">
    <property type="component" value="Unassembled WGS sequence"/>
</dbReference>
<dbReference type="SUPFAM" id="SSF54695">
    <property type="entry name" value="POZ domain"/>
    <property type="match status" value="1"/>
</dbReference>
<evidence type="ECO:0000313" key="3">
    <source>
        <dbReference type="EMBL" id="EZA60514.1"/>
    </source>
</evidence>
<evidence type="ECO:0000313" key="6">
    <source>
        <dbReference type="Proteomes" id="UP000279307"/>
    </source>
</evidence>